<evidence type="ECO:0000313" key="2">
    <source>
        <dbReference type="EMBL" id="PYI13275.1"/>
    </source>
</evidence>
<gene>
    <name evidence="2" type="ORF">BO99DRAFT_64321</name>
</gene>
<dbReference type="STRING" id="1450538.A0A2V5GQA0"/>
<feature type="compositionally biased region" description="Polar residues" evidence="1">
    <location>
        <begin position="294"/>
        <end position="309"/>
    </location>
</feature>
<reference evidence="2 3" key="1">
    <citation type="submission" date="2018-02" db="EMBL/GenBank/DDBJ databases">
        <title>The genomes of Aspergillus section Nigri reveals drivers in fungal speciation.</title>
        <authorList>
            <consortium name="DOE Joint Genome Institute"/>
            <person name="Vesth T.C."/>
            <person name="Nybo J."/>
            <person name="Theobald S."/>
            <person name="Brandl J."/>
            <person name="Frisvad J.C."/>
            <person name="Nielsen K.F."/>
            <person name="Lyhne E.K."/>
            <person name="Kogle M.E."/>
            <person name="Kuo A."/>
            <person name="Riley R."/>
            <person name="Clum A."/>
            <person name="Nolan M."/>
            <person name="Lipzen A."/>
            <person name="Salamov A."/>
            <person name="Henrissat B."/>
            <person name="Wiebenga A."/>
            <person name="De vries R.P."/>
            <person name="Grigoriev I.V."/>
            <person name="Mortensen U.H."/>
            <person name="Andersen M.R."/>
            <person name="Baker S.E."/>
        </authorList>
    </citation>
    <scope>NUCLEOTIDE SEQUENCE [LARGE SCALE GENOMIC DNA]</scope>
    <source>
        <strain evidence="2 3">CBS 115571</strain>
    </source>
</reference>
<dbReference type="EMBL" id="KZ825252">
    <property type="protein sequence ID" value="PYI13275.1"/>
    <property type="molecule type" value="Genomic_DNA"/>
</dbReference>
<feature type="region of interest" description="Disordered" evidence="1">
    <location>
        <begin position="294"/>
        <end position="326"/>
    </location>
</feature>
<dbReference type="Proteomes" id="UP000249829">
    <property type="component" value="Unassembled WGS sequence"/>
</dbReference>
<evidence type="ECO:0000256" key="1">
    <source>
        <dbReference type="SAM" id="MobiDB-lite"/>
    </source>
</evidence>
<organism evidence="2 3">
    <name type="scientific">Aspergillus violaceofuscus (strain CBS 115571)</name>
    <dbReference type="NCBI Taxonomy" id="1450538"/>
    <lineage>
        <taxon>Eukaryota</taxon>
        <taxon>Fungi</taxon>
        <taxon>Dikarya</taxon>
        <taxon>Ascomycota</taxon>
        <taxon>Pezizomycotina</taxon>
        <taxon>Eurotiomycetes</taxon>
        <taxon>Eurotiomycetidae</taxon>
        <taxon>Eurotiales</taxon>
        <taxon>Aspergillaceae</taxon>
        <taxon>Aspergillus</taxon>
    </lineage>
</organism>
<proteinExistence type="predicted"/>
<name>A0A2V5GQA0_ASPV1</name>
<keyword evidence="3" id="KW-1185">Reference proteome</keyword>
<accession>A0A2V5GQA0</accession>
<sequence length="366" mass="41160">MGVAESKELAECLLVACQLAENDGKTELDPKKILRNKTINSTLKHICRYIPRDIRGSAYDSALKRATKRPPAKIEIPQVVQDLQERHTVLFSAPQALPESEQSESRDQIQRFPEIIPGNSLADCYRATVLQEEQQQLCNIRLRFLYIIFYRLKQEISPGSQYEYYCAANFIARTICDANHSNQPINVVEKRIRAWVGYGERYESLANDLGGLGALYILPDLGGESFWKRKLPKSADNQGRISIIQKLKQQDIPAEATRRGLHIIADDEVKSILDPLLKSVKEILNRGLSQANTISTAQNKSSQHSGNANTRERVSAAPDLTSEASQPLRHIHNASSKSSFQPSHKCTTHERLWISRATGITFNNAE</sequence>
<dbReference type="AlphaFoldDB" id="A0A2V5GQA0"/>
<protein>
    <submittedName>
        <fullName evidence="2">Uncharacterized protein</fullName>
    </submittedName>
</protein>
<evidence type="ECO:0000313" key="3">
    <source>
        <dbReference type="Proteomes" id="UP000249829"/>
    </source>
</evidence>